<dbReference type="Proteomes" id="UP000308267">
    <property type="component" value="Unassembled WGS sequence"/>
</dbReference>
<keyword evidence="2" id="KW-1185">Reference proteome</keyword>
<protein>
    <submittedName>
        <fullName evidence="1">Uncharacterized protein</fullName>
    </submittedName>
</protein>
<comment type="caution">
    <text evidence="1">The sequence shown here is derived from an EMBL/GenBank/DDBJ whole genome shotgun (WGS) entry which is preliminary data.</text>
</comment>
<organism evidence="1 2">
    <name type="scientific">Opisthorchis felineus</name>
    <dbReference type="NCBI Taxonomy" id="147828"/>
    <lineage>
        <taxon>Eukaryota</taxon>
        <taxon>Metazoa</taxon>
        <taxon>Spiralia</taxon>
        <taxon>Lophotrochozoa</taxon>
        <taxon>Platyhelminthes</taxon>
        <taxon>Trematoda</taxon>
        <taxon>Digenea</taxon>
        <taxon>Opisthorchiida</taxon>
        <taxon>Opisthorchiata</taxon>
        <taxon>Opisthorchiidae</taxon>
        <taxon>Opisthorchis</taxon>
    </lineage>
</organism>
<sequence>MVVKSHIRSLRRRQVQPKHSGFAERIMQWFTPHFADRPLVIKTGHSSPPPLFTSTSVIWGKAPVHTYICSLMSSEQLQPFFFSADETYAASAFKSDDAIVIVRHWV</sequence>
<name>A0A4S2LYY3_OPIFE</name>
<dbReference type="EMBL" id="SJOL01006451">
    <property type="protein sequence ID" value="TGZ66497.1"/>
    <property type="molecule type" value="Genomic_DNA"/>
</dbReference>
<evidence type="ECO:0000313" key="1">
    <source>
        <dbReference type="EMBL" id="TGZ66497.1"/>
    </source>
</evidence>
<reference evidence="1 2" key="1">
    <citation type="journal article" date="2019" name="BMC Genomics">
        <title>New insights from Opisthorchis felineus genome: update on genomics of the epidemiologically important liver flukes.</title>
        <authorList>
            <person name="Ershov N.I."/>
            <person name="Mordvinov V.A."/>
            <person name="Prokhortchouk E.B."/>
            <person name="Pakharukova M.Y."/>
            <person name="Gunbin K.V."/>
            <person name="Ustyantsev K."/>
            <person name="Genaev M.A."/>
            <person name="Blinov A.G."/>
            <person name="Mazur A."/>
            <person name="Boulygina E."/>
            <person name="Tsygankova S."/>
            <person name="Khrameeva E."/>
            <person name="Chekanov N."/>
            <person name="Fan G."/>
            <person name="Xiao A."/>
            <person name="Zhang H."/>
            <person name="Xu X."/>
            <person name="Yang H."/>
            <person name="Solovyev V."/>
            <person name="Lee S.M."/>
            <person name="Liu X."/>
            <person name="Afonnikov D.A."/>
            <person name="Skryabin K.G."/>
        </authorList>
    </citation>
    <scope>NUCLEOTIDE SEQUENCE [LARGE SCALE GENOMIC DNA]</scope>
    <source>
        <strain evidence="1">AK-0245</strain>
        <tissue evidence="1">Whole organism</tissue>
    </source>
</reference>
<proteinExistence type="predicted"/>
<dbReference type="AlphaFoldDB" id="A0A4S2LYY3"/>
<accession>A0A4S2LYY3</accession>
<evidence type="ECO:0000313" key="2">
    <source>
        <dbReference type="Proteomes" id="UP000308267"/>
    </source>
</evidence>
<gene>
    <name evidence="1" type="ORF">CRM22_005299</name>
</gene>